<keyword evidence="4" id="KW-1185">Reference proteome</keyword>
<feature type="coiled-coil region" evidence="1">
    <location>
        <begin position="56"/>
        <end position="180"/>
    </location>
</feature>
<gene>
    <name evidence="3" type="ORF">BSTOLATCC_MIC58059</name>
</gene>
<evidence type="ECO:0000256" key="2">
    <source>
        <dbReference type="SAM" id="MobiDB-lite"/>
    </source>
</evidence>
<evidence type="ECO:0000313" key="3">
    <source>
        <dbReference type="EMBL" id="CAG9333241.1"/>
    </source>
</evidence>
<dbReference type="Proteomes" id="UP001162131">
    <property type="component" value="Unassembled WGS sequence"/>
</dbReference>
<feature type="region of interest" description="Disordered" evidence="2">
    <location>
        <begin position="196"/>
        <end position="246"/>
    </location>
</feature>
<comment type="caution">
    <text evidence="3">The sequence shown here is derived from an EMBL/GenBank/DDBJ whole genome shotgun (WGS) entry which is preliminary data.</text>
</comment>
<evidence type="ECO:0008006" key="5">
    <source>
        <dbReference type="Google" id="ProtNLM"/>
    </source>
</evidence>
<evidence type="ECO:0000313" key="4">
    <source>
        <dbReference type="Proteomes" id="UP001162131"/>
    </source>
</evidence>
<feature type="compositionally biased region" description="Polar residues" evidence="2">
    <location>
        <begin position="229"/>
        <end position="242"/>
    </location>
</feature>
<organism evidence="3 4">
    <name type="scientific">Blepharisma stoltei</name>
    <dbReference type="NCBI Taxonomy" id="1481888"/>
    <lineage>
        <taxon>Eukaryota</taxon>
        <taxon>Sar</taxon>
        <taxon>Alveolata</taxon>
        <taxon>Ciliophora</taxon>
        <taxon>Postciliodesmatophora</taxon>
        <taxon>Heterotrichea</taxon>
        <taxon>Heterotrichida</taxon>
        <taxon>Blepharismidae</taxon>
        <taxon>Blepharisma</taxon>
    </lineage>
</organism>
<dbReference type="AlphaFoldDB" id="A0AAU9K5F5"/>
<feature type="compositionally biased region" description="Basic residues" evidence="2">
    <location>
        <begin position="196"/>
        <end position="207"/>
    </location>
</feature>
<name>A0AAU9K5F5_9CILI</name>
<reference evidence="3" key="1">
    <citation type="submission" date="2021-09" db="EMBL/GenBank/DDBJ databases">
        <authorList>
            <consortium name="AG Swart"/>
            <person name="Singh M."/>
            <person name="Singh A."/>
            <person name="Seah K."/>
            <person name="Emmerich C."/>
        </authorList>
    </citation>
    <scope>NUCLEOTIDE SEQUENCE</scope>
    <source>
        <strain evidence="3">ATCC30299</strain>
    </source>
</reference>
<dbReference type="EMBL" id="CAJZBQ010000056">
    <property type="protein sequence ID" value="CAG9333241.1"/>
    <property type="molecule type" value="Genomic_DNA"/>
</dbReference>
<proteinExistence type="predicted"/>
<evidence type="ECO:0000256" key="1">
    <source>
        <dbReference type="SAM" id="Coils"/>
    </source>
</evidence>
<keyword evidence="1" id="KW-0175">Coiled coil</keyword>
<protein>
    <recommendedName>
        <fullName evidence="5">Centrosomal protein of 162 kDa</fullName>
    </recommendedName>
</protein>
<sequence length="314" mass="37261">METSIRDDLERFYHEHESYLSKESHTPKFENKRLKQSLSPKEVEFKNQIPNPESENLSLKQRLKELEFKYAEALQTTTMLEKDLKRAIIENEKLKREKAYLGNLLEKLDDKRNASAQPNDYHDEFKTYKDKANQHIANLIEKCERLQEEVLLYQSRDQQSQTYKRKFETLEEALNKVTLEKDKRIAVLEHKIKKLRHQRHIEHHHMNSKGDISVISHRHRSKTPVPPSRSASPLLNSQNGRSFTPGIDDLNTKIISLEQSQTEYRRKLRTFLQDSSIPKDEIEKLTKILQQNDDKLYETKKVQKQMLRSSMRAL</sequence>
<accession>A0AAU9K5F5</accession>